<dbReference type="STRING" id="1307839.L21SP5_01989"/>
<dbReference type="Proteomes" id="UP000064893">
    <property type="component" value="Chromosome"/>
</dbReference>
<evidence type="ECO:0000313" key="3">
    <source>
        <dbReference type="EMBL" id="ALO15628.1"/>
    </source>
</evidence>
<dbReference type="Pfam" id="PF18962">
    <property type="entry name" value="Por_Secre_tail"/>
    <property type="match status" value="1"/>
</dbReference>
<name>A0A0S2I0U2_9BACT</name>
<dbReference type="EMBL" id="CP013118">
    <property type="protein sequence ID" value="ALO15628.1"/>
    <property type="molecule type" value="Genomic_DNA"/>
</dbReference>
<dbReference type="RefSeq" id="WP_057953068.1">
    <property type="nucleotide sequence ID" value="NZ_CP013118.1"/>
</dbReference>
<gene>
    <name evidence="3" type="ORF">L21SP5_01989</name>
</gene>
<dbReference type="PROSITE" id="PS51841">
    <property type="entry name" value="LTD"/>
    <property type="match status" value="1"/>
</dbReference>
<evidence type="ECO:0000256" key="1">
    <source>
        <dbReference type="SAM" id="SignalP"/>
    </source>
</evidence>
<evidence type="ECO:0000313" key="4">
    <source>
        <dbReference type="Proteomes" id="UP000064893"/>
    </source>
</evidence>
<dbReference type="OrthoDB" id="1091951at2"/>
<sequence length="325" mass="35888" precursor="true">MKNFLLTIAAVTMAFSLSAQNCSDLFISEYIEGDSQNKGVEIYNPTANPISLSGYTLVRFSNGDVYPTDELDLSYVDSVQEVQPYDVVVVVNGQTVENDYGVVDPELYDMADIAGQGEYGLDPNYFNGNDAVAILKNDNLVDLLGKIGEDPGEGWTDADSLDYVAGEYYWLSWTSNHTLIRQATVQQGVTSNPTAFNPAEQWDSLPQNVWQYLGYHECECDPNYDGYPDYYDYTGIGDFSAAPAKTKMAVYPNPAKVNGQVRIMGAENIVSVKVYNILGSLVKTYPIDNKSGNIVIETSGLGKGMYLMRVAFDNLTENTQQLIIE</sequence>
<dbReference type="InterPro" id="IPR026444">
    <property type="entry name" value="Secre_tail"/>
</dbReference>
<dbReference type="KEGG" id="blq:L21SP5_01989"/>
<proteinExistence type="predicted"/>
<reference evidence="3 4" key="1">
    <citation type="submission" date="2015-11" db="EMBL/GenBank/DDBJ databases">
        <title>Description and complete genome sequence of a novel strain predominating in hypersaline microbial mats and representing a new family of the Bacteriodetes phylum.</title>
        <authorList>
            <person name="Spring S."/>
            <person name="Bunk B."/>
            <person name="Sproer C."/>
            <person name="Klenk H.-P."/>
        </authorList>
    </citation>
    <scope>NUCLEOTIDE SEQUENCE [LARGE SCALE GENOMIC DNA]</scope>
    <source>
        <strain evidence="3 4">L21-Spi-D4</strain>
    </source>
</reference>
<dbReference type="InterPro" id="IPR036415">
    <property type="entry name" value="Lamin_tail_dom_sf"/>
</dbReference>
<feature type="domain" description="LTD" evidence="2">
    <location>
        <begin position="11"/>
        <end position="165"/>
    </location>
</feature>
<keyword evidence="4" id="KW-1185">Reference proteome</keyword>
<dbReference type="AlphaFoldDB" id="A0A0S2I0U2"/>
<protein>
    <recommendedName>
        <fullName evidence="2">LTD domain-containing protein</fullName>
    </recommendedName>
</protein>
<feature type="signal peptide" evidence="1">
    <location>
        <begin position="1"/>
        <end position="19"/>
    </location>
</feature>
<dbReference type="Pfam" id="PF00932">
    <property type="entry name" value="LTD"/>
    <property type="match status" value="1"/>
</dbReference>
<accession>A0A0S2I0U2</accession>
<evidence type="ECO:0000259" key="2">
    <source>
        <dbReference type="PROSITE" id="PS51841"/>
    </source>
</evidence>
<dbReference type="InterPro" id="IPR001322">
    <property type="entry name" value="Lamin_tail_dom"/>
</dbReference>
<keyword evidence="1" id="KW-0732">Signal</keyword>
<dbReference type="NCBIfam" id="TIGR04183">
    <property type="entry name" value="Por_Secre_tail"/>
    <property type="match status" value="1"/>
</dbReference>
<organism evidence="3 4">
    <name type="scientific">Salinivirga cyanobacteriivorans</name>
    <dbReference type="NCBI Taxonomy" id="1307839"/>
    <lineage>
        <taxon>Bacteria</taxon>
        <taxon>Pseudomonadati</taxon>
        <taxon>Bacteroidota</taxon>
        <taxon>Bacteroidia</taxon>
        <taxon>Bacteroidales</taxon>
        <taxon>Salinivirgaceae</taxon>
        <taxon>Salinivirga</taxon>
    </lineage>
</organism>
<feature type="chain" id="PRO_5006599345" description="LTD domain-containing protein" evidence="1">
    <location>
        <begin position="20"/>
        <end position="325"/>
    </location>
</feature>
<dbReference type="SUPFAM" id="SSF74853">
    <property type="entry name" value="Lamin A/C globular tail domain"/>
    <property type="match status" value="1"/>
</dbReference>